<evidence type="ECO:0000313" key="1">
    <source>
        <dbReference type="EMBL" id="CAK9075611.1"/>
    </source>
</evidence>
<dbReference type="EMBL" id="CAXAMN010023151">
    <property type="protein sequence ID" value="CAK9075611.1"/>
    <property type="molecule type" value="Genomic_DNA"/>
</dbReference>
<accession>A0ABP0PHT8</accession>
<gene>
    <name evidence="1" type="ORF">CCMP2556_LOCUS37239</name>
</gene>
<proteinExistence type="predicted"/>
<organism evidence="1 2">
    <name type="scientific">Durusdinium trenchii</name>
    <dbReference type="NCBI Taxonomy" id="1381693"/>
    <lineage>
        <taxon>Eukaryota</taxon>
        <taxon>Sar</taxon>
        <taxon>Alveolata</taxon>
        <taxon>Dinophyceae</taxon>
        <taxon>Suessiales</taxon>
        <taxon>Symbiodiniaceae</taxon>
        <taxon>Durusdinium</taxon>
    </lineage>
</organism>
<keyword evidence="2" id="KW-1185">Reference proteome</keyword>
<name>A0ABP0PHT8_9DINO</name>
<sequence length="331" mass="36826">MKSLGRRSITGVCIFWRQCLLKDFSKTQQAVTLVVLRLGAIQCGVQKAAGMTRTLGLVSFTSAFKRCFLCHSDLKCNFAISNCCESFGKQSSWKVKCSEVFVFLWRFCACLSAGSLTLLRVLHGDCLEQEYLAGFWGLDAGSGSLFRTFVMDSLKEAGFGWRDSKPLKTICLDPAFLVLNRFRQKKITNVQLYENRHFPQKNCYLVLHRPLVFFKFFNFGRILFSFAAASELSMTSTLPHGLPKFVETSFDWGECGANSNDDQSPMKNAHVIPVETPSVESGNLGAENDTLMMTISLSRTEFLGGPDSKTSSVSASIVREPDVLELGGQIM</sequence>
<comment type="caution">
    <text evidence="1">The sequence shown here is derived from an EMBL/GenBank/DDBJ whole genome shotgun (WGS) entry which is preliminary data.</text>
</comment>
<reference evidence="1 2" key="1">
    <citation type="submission" date="2024-02" db="EMBL/GenBank/DDBJ databases">
        <authorList>
            <person name="Chen Y."/>
            <person name="Shah S."/>
            <person name="Dougan E. K."/>
            <person name="Thang M."/>
            <person name="Chan C."/>
        </authorList>
    </citation>
    <scope>NUCLEOTIDE SEQUENCE [LARGE SCALE GENOMIC DNA]</scope>
</reference>
<protein>
    <submittedName>
        <fullName evidence="1">Uncharacterized protein</fullName>
    </submittedName>
</protein>
<evidence type="ECO:0000313" key="2">
    <source>
        <dbReference type="Proteomes" id="UP001642484"/>
    </source>
</evidence>
<dbReference type="Proteomes" id="UP001642484">
    <property type="component" value="Unassembled WGS sequence"/>
</dbReference>